<keyword evidence="2" id="KW-1185">Reference proteome</keyword>
<feature type="compositionally biased region" description="Polar residues" evidence="1">
    <location>
        <begin position="250"/>
        <end position="259"/>
    </location>
</feature>
<evidence type="ECO:0000313" key="3">
    <source>
        <dbReference type="WBParaSite" id="TREG1_81910.1"/>
    </source>
</evidence>
<dbReference type="InterPro" id="IPR036236">
    <property type="entry name" value="Znf_C2H2_sf"/>
</dbReference>
<organism evidence="2 3">
    <name type="scientific">Trichobilharzia regenti</name>
    <name type="common">Nasal bird schistosome</name>
    <dbReference type="NCBI Taxonomy" id="157069"/>
    <lineage>
        <taxon>Eukaryota</taxon>
        <taxon>Metazoa</taxon>
        <taxon>Spiralia</taxon>
        <taxon>Lophotrochozoa</taxon>
        <taxon>Platyhelminthes</taxon>
        <taxon>Trematoda</taxon>
        <taxon>Digenea</taxon>
        <taxon>Strigeidida</taxon>
        <taxon>Schistosomatoidea</taxon>
        <taxon>Schistosomatidae</taxon>
        <taxon>Trichobilharzia</taxon>
    </lineage>
</organism>
<dbReference type="WBParaSite" id="TREG1_81910.1">
    <property type="protein sequence ID" value="TREG1_81910.1"/>
    <property type="gene ID" value="TREG1_81910"/>
</dbReference>
<dbReference type="AlphaFoldDB" id="A0AA85K6Z0"/>
<feature type="compositionally biased region" description="Basic and acidic residues" evidence="1">
    <location>
        <begin position="398"/>
        <end position="410"/>
    </location>
</feature>
<feature type="region of interest" description="Disordered" evidence="1">
    <location>
        <begin position="145"/>
        <end position="188"/>
    </location>
</feature>
<reference evidence="3" key="2">
    <citation type="submission" date="2023-11" db="UniProtKB">
        <authorList>
            <consortium name="WormBaseParasite"/>
        </authorList>
    </citation>
    <scope>IDENTIFICATION</scope>
</reference>
<feature type="region of interest" description="Disordered" evidence="1">
    <location>
        <begin position="393"/>
        <end position="464"/>
    </location>
</feature>
<name>A0AA85K6Z0_TRIRE</name>
<dbReference type="Proteomes" id="UP000050795">
    <property type="component" value="Unassembled WGS sequence"/>
</dbReference>
<feature type="compositionally biased region" description="Low complexity" evidence="1">
    <location>
        <begin position="233"/>
        <end position="249"/>
    </location>
</feature>
<sequence length="464" mass="49578">MNITAQTTPNLTTLIPTTPVSMTGNSIAPNNPTTNSVNISCPFITRVTENCDANVVSDSTLPPTVNNIFKGYSPFSSNVPFPPICINPLIPSGDQTGNTANSSNLQNSFPNLPAPVCSAAAAAATTTVSALKLLGSIFPHFSTTEYQQEASTPPTSEMPVNSKQAKLQANRNNANNEQISSPPGSPQSSVLRPYLCRFCRTRFQAFSTFQAHQQFYCQGRKEVMKQLQTTKTTSTASADTLASTSSPTSLNCPSNTGPSASKRRCTTTTTTTTTENASSSQLQTLGSVSASQRNSANSSSSTSSSGDEGDILKNNNNNRLSPLNVKSSPNRNILSSQEGNIDYETDQLTLAQWEPCGTSELRCSACGYVGQTPRGMKMHRKLHECNGTTFKTATRSTSEAKTRNDIKLEGDNLTNSSDVSLHHGNDSNSSSSNDGRNLMNNNNSNVANDSNSAFSDDHVKKEHL</sequence>
<feature type="compositionally biased region" description="Polar residues" evidence="1">
    <location>
        <begin position="275"/>
        <end position="286"/>
    </location>
</feature>
<feature type="compositionally biased region" description="Polar residues" evidence="1">
    <location>
        <begin position="319"/>
        <end position="335"/>
    </location>
</feature>
<feature type="region of interest" description="Disordered" evidence="1">
    <location>
        <begin position="233"/>
        <end position="335"/>
    </location>
</feature>
<dbReference type="SUPFAM" id="SSF57667">
    <property type="entry name" value="beta-beta-alpha zinc fingers"/>
    <property type="match status" value="1"/>
</dbReference>
<proteinExistence type="predicted"/>
<feature type="compositionally biased region" description="Low complexity" evidence="1">
    <location>
        <begin position="287"/>
        <end position="305"/>
    </location>
</feature>
<feature type="compositionally biased region" description="Polar residues" evidence="1">
    <location>
        <begin position="145"/>
        <end position="179"/>
    </location>
</feature>
<accession>A0AA85K6Z0</accession>
<feature type="compositionally biased region" description="Basic and acidic residues" evidence="1">
    <location>
        <begin position="455"/>
        <end position="464"/>
    </location>
</feature>
<evidence type="ECO:0000313" key="2">
    <source>
        <dbReference type="Proteomes" id="UP000050795"/>
    </source>
</evidence>
<evidence type="ECO:0000256" key="1">
    <source>
        <dbReference type="SAM" id="MobiDB-lite"/>
    </source>
</evidence>
<protein>
    <submittedName>
        <fullName evidence="3">Uncharacterized protein</fullName>
    </submittedName>
</protein>
<feature type="compositionally biased region" description="Low complexity" evidence="1">
    <location>
        <begin position="426"/>
        <end position="454"/>
    </location>
</feature>
<reference evidence="2" key="1">
    <citation type="submission" date="2022-06" db="EMBL/GenBank/DDBJ databases">
        <authorList>
            <person name="Berger JAMES D."/>
            <person name="Berger JAMES D."/>
        </authorList>
    </citation>
    <scope>NUCLEOTIDE SEQUENCE [LARGE SCALE GENOMIC DNA]</scope>
</reference>